<evidence type="ECO:0000256" key="1">
    <source>
        <dbReference type="ARBA" id="ARBA00004651"/>
    </source>
</evidence>
<feature type="transmembrane region" description="Helical" evidence="5">
    <location>
        <begin position="218"/>
        <end position="238"/>
    </location>
</feature>
<feature type="domain" description="Major facilitator superfamily (MFS) profile" evidence="6">
    <location>
        <begin position="1"/>
        <end position="283"/>
    </location>
</feature>
<feature type="transmembrane region" description="Helical" evidence="5">
    <location>
        <begin position="12"/>
        <end position="33"/>
    </location>
</feature>
<evidence type="ECO:0000256" key="3">
    <source>
        <dbReference type="ARBA" id="ARBA00022989"/>
    </source>
</evidence>
<feature type="transmembrane region" description="Helical" evidence="5">
    <location>
        <begin position="166"/>
        <end position="184"/>
    </location>
</feature>
<comment type="subcellular location">
    <subcellularLocation>
        <location evidence="1">Cell membrane</location>
        <topology evidence="1">Multi-pass membrane protein</topology>
    </subcellularLocation>
</comment>
<proteinExistence type="predicted"/>
<dbReference type="EMBL" id="JAOWRF010000389">
    <property type="protein sequence ID" value="MCV3217202.1"/>
    <property type="molecule type" value="Genomic_DNA"/>
</dbReference>
<evidence type="ECO:0000313" key="8">
    <source>
        <dbReference type="Proteomes" id="UP001526143"/>
    </source>
</evidence>
<keyword evidence="3 5" id="KW-1133">Transmembrane helix</keyword>
<dbReference type="PROSITE" id="PS50850">
    <property type="entry name" value="MFS"/>
    <property type="match status" value="1"/>
</dbReference>
<dbReference type="InterPro" id="IPR020846">
    <property type="entry name" value="MFS_dom"/>
</dbReference>
<evidence type="ECO:0000313" key="7">
    <source>
        <dbReference type="EMBL" id="MCV3217202.1"/>
    </source>
</evidence>
<evidence type="ECO:0000256" key="2">
    <source>
        <dbReference type="ARBA" id="ARBA00022692"/>
    </source>
</evidence>
<evidence type="ECO:0000256" key="4">
    <source>
        <dbReference type="ARBA" id="ARBA00023136"/>
    </source>
</evidence>
<protein>
    <submittedName>
        <fullName evidence="7">MFS transporter</fullName>
    </submittedName>
</protein>
<dbReference type="InterPro" id="IPR053160">
    <property type="entry name" value="MFS_DHA3_Transporter"/>
</dbReference>
<dbReference type="SUPFAM" id="SSF103473">
    <property type="entry name" value="MFS general substrate transporter"/>
    <property type="match status" value="1"/>
</dbReference>
<dbReference type="Proteomes" id="UP001526143">
    <property type="component" value="Unassembled WGS sequence"/>
</dbReference>
<dbReference type="PANTHER" id="PTHR23530:SF1">
    <property type="entry name" value="PERMEASE, MAJOR FACILITATOR SUPERFAMILY-RELATED"/>
    <property type="match status" value="1"/>
</dbReference>
<keyword evidence="4 5" id="KW-0472">Membrane</keyword>
<dbReference type="Gene3D" id="1.20.1250.20">
    <property type="entry name" value="MFS general substrate transporter like domains"/>
    <property type="match status" value="1"/>
</dbReference>
<keyword evidence="8" id="KW-1185">Reference proteome</keyword>
<feature type="transmembrane region" description="Helical" evidence="5">
    <location>
        <begin position="139"/>
        <end position="159"/>
    </location>
</feature>
<dbReference type="InterPro" id="IPR036259">
    <property type="entry name" value="MFS_trans_sf"/>
</dbReference>
<name>A0ABT3B741_9CYAN</name>
<dbReference type="RefSeq" id="WP_263748900.1">
    <property type="nucleotide sequence ID" value="NZ_JAOWRF010000389.1"/>
</dbReference>
<reference evidence="7 8" key="1">
    <citation type="submission" date="2022-10" db="EMBL/GenBank/DDBJ databases">
        <title>Identification of biosynthetic pathway for the production of the potent trypsin inhibitor radiosumin.</title>
        <authorList>
            <person name="Fewer D.P."/>
            <person name="Delbaje E."/>
            <person name="Ouyang X."/>
            <person name="Agostino P.D."/>
            <person name="Wahlsten M."/>
            <person name="Jokela J."/>
            <person name="Permi P."/>
            <person name="Haapaniemi E."/>
            <person name="Koistinen H."/>
        </authorList>
    </citation>
    <scope>NUCLEOTIDE SEQUENCE [LARGE SCALE GENOMIC DNA]</scope>
    <source>
        <strain evidence="7 8">NIES-515</strain>
    </source>
</reference>
<sequence length="283" mass="31689">MDKTLEQIRKLLLIKGFLGYETILAPVIATFYIKYVGLSFSQYAFLESLLTILIAFFEIPSGYLADRLGRKKLYLISQICYIFSKVIVCMFPSFIVAIACTTIAGVSLSMSSGNLEAVYYEAFATEDKVDDLKRLYGKAASLTFMTSIFTSIIGGYLASIQIALPILVDTTVIAIDVLFTWWLLKEAPGGQKVERFIGNFGLITFKETFGTLFRYKGLILFTLISSLVFATLRVSYTFYQPYMQSSGVELEYFGLVFAGFNIVSAAFSFLNNKLINSFSSEKK</sequence>
<accession>A0ABT3B741</accession>
<feature type="transmembrane region" description="Helical" evidence="5">
    <location>
        <begin position="45"/>
        <end position="65"/>
    </location>
</feature>
<evidence type="ECO:0000259" key="6">
    <source>
        <dbReference type="PROSITE" id="PS50850"/>
    </source>
</evidence>
<dbReference type="InterPro" id="IPR005829">
    <property type="entry name" value="Sugar_transporter_CS"/>
</dbReference>
<feature type="transmembrane region" description="Helical" evidence="5">
    <location>
        <begin position="86"/>
        <end position="110"/>
    </location>
</feature>
<feature type="transmembrane region" description="Helical" evidence="5">
    <location>
        <begin position="250"/>
        <end position="270"/>
    </location>
</feature>
<keyword evidence="2 5" id="KW-0812">Transmembrane</keyword>
<gene>
    <name evidence="7" type="ORF">OGM63_27455</name>
</gene>
<dbReference type="Pfam" id="PF07690">
    <property type="entry name" value="MFS_1"/>
    <property type="match status" value="1"/>
</dbReference>
<dbReference type="CDD" id="cd06174">
    <property type="entry name" value="MFS"/>
    <property type="match status" value="1"/>
</dbReference>
<dbReference type="PANTHER" id="PTHR23530">
    <property type="entry name" value="TRANSPORT PROTEIN-RELATED"/>
    <property type="match status" value="1"/>
</dbReference>
<evidence type="ECO:0000256" key="5">
    <source>
        <dbReference type="SAM" id="Phobius"/>
    </source>
</evidence>
<organism evidence="7 8">
    <name type="scientific">Plectonema radiosum NIES-515</name>
    <dbReference type="NCBI Taxonomy" id="2986073"/>
    <lineage>
        <taxon>Bacteria</taxon>
        <taxon>Bacillati</taxon>
        <taxon>Cyanobacteriota</taxon>
        <taxon>Cyanophyceae</taxon>
        <taxon>Oscillatoriophycideae</taxon>
        <taxon>Oscillatoriales</taxon>
        <taxon>Microcoleaceae</taxon>
        <taxon>Plectonema</taxon>
    </lineage>
</organism>
<dbReference type="InterPro" id="IPR011701">
    <property type="entry name" value="MFS"/>
</dbReference>
<dbReference type="PROSITE" id="PS00216">
    <property type="entry name" value="SUGAR_TRANSPORT_1"/>
    <property type="match status" value="1"/>
</dbReference>
<comment type="caution">
    <text evidence="7">The sequence shown here is derived from an EMBL/GenBank/DDBJ whole genome shotgun (WGS) entry which is preliminary data.</text>
</comment>